<evidence type="ECO:0000313" key="1">
    <source>
        <dbReference type="EMBL" id="MBW4547450.1"/>
    </source>
</evidence>
<comment type="caution">
    <text evidence="1">The sequence shown here is derived from an EMBL/GenBank/DDBJ whole genome shotgun (WGS) entry which is preliminary data.</text>
</comment>
<dbReference type="Proteomes" id="UP000753908">
    <property type="component" value="Unassembled WGS sequence"/>
</dbReference>
<proteinExistence type="predicted"/>
<sequence>MADKATPVKNQKTHRKPEVNITRAFQQVFFTTVSLTLLSGGTSLWLSFQEHLSPQQIRVFESCSATWQMGIGAVFGLLGSKATHLFHQEEDE</sequence>
<accession>A0A951PNV8</accession>
<gene>
    <name evidence="1" type="ORF">KME25_23865</name>
</gene>
<name>A0A951PNV8_9CYAN</name>
<evidence type="ECO:0000313" key="2">
    <source>
        <dbReference type="Proteomes" id="UP000753908"/>
    </source>
</evidence>
<protein>
    <submittedName>
        <fullName evidence="1">Uncharacterized protein</fullName>
    </submittedName>
</protein>
<reference evidence="1" key="2">
    <citation type="journal article" date="2022" name="Microbiol. Resour. Announc.">
        <title>Metagenome Sequencing to Explore Phylogenomics of Terrestrial Cyanobacteria.</title>
        <authorList>
            <person name="Ward R.D."/>
            <person name="Stajich J.E."/>
            <person name="Johansen J.R."/>
            <person name="Huntemann M."/>
            <person name="Clum A."/>
            <person name="Foster B."/>
            <person name="Foster B."/>
            <person name="Roux S."/>
            <person name="Palaniappan K."/>
            <person name="Varghese N."/>
            <person name="Mukherjee S."/>
            <person name="Reddy T.B.K."/>
            <person name="Daum C."/>
            <person name="Copeland A."/>
            <person name="Chen I.A."/>
            <person name="Ivanova N.N."/>
            <person name="Kyrpides N.C."/>
            <person name="Shapiro N."/>
            <person name="Eloe-Fadrosh E.A."/>
            <person name="Pietrasiak N."/>
        </authorList>
    </citation>
    <scope>NUCLEOTIDE SEQUENCE</scope>
    <source>
        <strain evidence="1">CPER-KK1</strain>
    </source>
</reference>
<dbReference type="EMBL" id="JAHHIF010000041">
    <property type="protein sequence ID" value="MBW4547450.1"/>
    <property type="molecule type" value="Genomic_DNA"/>
</dbReference>
<dbReference type="AlphaFoldDB" id="A0A951PNV8"/>
<organism evidence="1 2">
    <name type="scientific">Symplocastrum torsivum CPER-KK1</name>
    <dbReference type="NCBI Taxonomy" id="450513"/>
    <lineage>
        <taxon>Bacteria</taxon>
        <taxon>Bacillati</taxon>
        <taxon>Cyanobacteriota</taxon>
        <taxon>Cyanophyceae</taxon>
        <taxon>Oscillatoriophycideae</taxon>
        <taxon>Oscillatoriales</taxon>
        <taxon>Microcoleaceae</taxon>
        <taxon>Symplocastrum</taxon>
    </lineage>
</organism>
<reference evidence="1" key="1">
    <citation type="submission" date="2021-05" db="EMBL/GenBank/DDBJ databases">
        <authorList>
            <person name="Pietrasiak N."/>
            <person name="Ward R."/>
            <person name="Stajich J.E."/>
            <person name="Kurbessoian T."/>
        </authorList>
    </citation>
    <scope>NUCLEOTIDE SEQUENCE</scope>
    <source>
        <strain evidence="1">CPER-KK1</strain>
    </source>
</reference>